<dbReference type="STRING" id="419481.SAMN05216233_105244"/>
<dbReference type="InterPro" id="IPR028081">
    <property type="entry name" value="Leu-bd"/>
</dbReference>
<evidence type="ECO:0000313" key="4">
    <source>
        <dbReference type="EMBL" id="SCY23511.1"/>
    </source>
</evidence>
<dbReference type="PANTHER" id="PTHR30483:SF6">
    <property type="entry name" value="PERIPLASMIC BINDING PROTEIN OF ABC TRANSPORTER FOR NATURAL AMINO ACIDS"/>
    <property type="match status" value="1"/>
</dbReference>
<evidence type="ECO:0000259" key="3">
    <source>
        <dbReference type="Pfam" id="PF13458"/>
    </source>
</evidence>
<dbReference type="SUPFAM" id="SSF53822">
    <property type="entry name" value="Periplasmic binding protein-like I"/>
    <property type="match status" value="1"/>
</dbReference>
<reference evidence="4 5" key="1">
    <citation type="submission" date="2016-10" db="EMBL/GenBank/DDBJ databases">
        <authorList>
            <person name="de Groot N.N."/>
        </authorList>
    </citation>
    <scope>NUCLEOTIDE SEQUENCE [LARGE SCALE GENOMIC DNA]</scope>
    <source>
        <strain evidence="4 5">AA1</strain>
    </source>
</reference>
<keyword evidence="2" id="KW-0732">Signal</keyword>
<dbReference type="OrthoDB" id="9768386at2"/>
<dbReference type="Gene3D" id="3.40.50.2300">
    <property type="match status" value="2"/>
</dbReference>
<gene>
    <name evidence="4" type="ORF">SAMN05216233_105244</name>
</gene>
<evidence type="ECO:0000256" key="2">
    <source>
        <dbReference type="ARBA" id="ARBA00022729"/>
    </source>
</evidence>
<keyword evidence="5" id="KW-1185">Reference proteome</keyword>
<dbReference type="Proteomes" id="UP000198870">
    <property type="component" value="Unassembled WGS sequence"/>
</dbReference>
<dbReference type="InterPro" id="IPR028082">
    <property type="entry name" value="Peripla_BP_I"/>
</dbReference>
<dbReference type="InterPro" id="IPR051010">
    <property type="entry name" value="BCAA_transport"/>
</dbReference>
<dbReference type="EMBL" id="FMUX01000005">
    <property type="protein sequence ID" value="SCY23511.1"/>
    <property type="molecule type" value="Genomic_DNA"/>
</dbReference>
<protein>
    <submittedName>
        <fullName evidence="4">Amino acid/amide ABC transporter substrate-binding protein, HAAT family</fullName>
    </submittedName>
</protein>
<proteinExistence type="inferred from homology"/>
<dbReference type="PANTHER" id="PTHR30483">
    <property type="entry name" value="LEUCINE-SPECIFIC-BINDING PROTEIN"/>
    <property type="match status" value="1"/>
</dbReference>
<dbReference type="Pfam" id="PF13458">
    <property type="entry name" value="Peripla_BP_6"/>
    <property type="match status" value="1"/>
</dbReference>
<dbReference type="AlphaFoldDB" id="A0A1G5E9T1"/>
<organism evidence="4 5">
    <name type="scientific">Desulfoluna spongiiphila</name>
    <dbReference type="NCBI Taxonomy" id="419481"/>
    <lineage>
        <taxon>Bacteria</taxon>
        <taxon>Pseudomonadati</taxon>
        <taxon>Thermodesulfobacteriota</taxon>
        <taxon>Desulfobacteria</taxon>
        <taxon>Desulfobacterales</taxon>
        <taxon>Desulfolunaceae</taxon>
        <taxon>Desulfoluna</taxon>
    </lineage>
</organism>
<name>A0A1G5E9T1_9BACT</name>
<dbReference type="RefSeq" id="WP_092210400.1">
    <property type="nucleotide sequence ID" value="NZ_FMUX01000005.1"/>
</dbReference>
<feature type="domain" description="Leucine-binding protein" evidence="3">
    <location>
        <begin position="49"/>
        <end position="326"/>
    </location>
</feature>
<comment type="similarity">
    <text evidence="1">Belongs to the leucine-binding protein family.</text>
</comment>
<evidence type="ECO:0000256" key="1">
    <source>
        <dbReference type="ARBA" id="ARBA00010062"/>
    </source>
</evidence>
<sequence>MAQPVRIGFLSPYSSIYPGMVPGTISGFYSGIPERYHGLFHIVPEYIGQGGEKTVLEAVHKLIGFHRVDMLAGVISYRALPGLVPAIEKHGRPALFFDAGEYLPYPHPLSDVIFCNSFQLWQSQFALGEWAHREFGEKGAVVMPIYDAGYHLQSAFRQGAVTAGAEALDLHVLPYRPGGSQVTEAIGEVFSALEQARVSFVHAVFCGTEAREFLHAFTQSGLKGKVPLVVTAHMASDEILGEMGNLDMALYSASLWRPGAQDDANMAFIRNVRDFAQQKPDFYTLLGYEAGLLFSQLVPEFERRDWKAIKEKMKQEAVEGPRGTRSFCMGSTAPCPAVDIEKIALGSNGAQPLVIGQGTPLPYNHAVYETIHRENISGWQNPYLCV</sequence>
<evidence type="ECO:0000313" key="5">
    <source>
        <dbReference type="Proteomes" id="UP000198870"/>
    </source>
</evidence>
<accession>A0A1G5E9T1</accession>